<proteinExistence type="predicted"/>
<feature type="domain" description="Phage tail collar" evidence="1">
    <location>
        <begin position="165"/>
        <end position="211"/>
    </location>
</feature>
<dbReference type="InterPro" id="IPR011083">
    <property type="entry name" value="Phage_tail_collar_dom"/>
</dbReference>
<reference evidence="2 4" key="1">
    <citation type="submission" date="2015-03" db="EMBL/GenBank/DDBJ databases">
        <authorList>
            <consortium name="Pathogen Informatics"/>
            <person name="Murphy D."/>
        </authorList>
    </citation>
    <scope>NUCLEOTIDE SEQUENCE [LARGE SCALE GENOMIC DNA]</scope>
    <source>
        <strain evidence="4">type strain: CIP110231</strain>
        <strain evidence="2">Type strain: CIP110231</strain>
    </source>
</reference>
<evidence type="ECO:0000259" key="1">
    <source>
        <dbReference type="Pfam" id="PF07484"/>
    </source>
</evidence>
<keyword evidence="4" id="KW-1185">Reference proteome</keyword>
<protein>
    <submittedName>
        <fullName evidence="2 3">Tail fiber protein</fullName>
    </submittedName>
</protein>
<evidence type="ECO:0000313" key="4">
    <source>
        <dbReference type="Proteomes" id="UP000040578"/>
    </source>
</evidence>
<evidence type="ECO:0000313" key="5">
    <source>
        <dbReference type="Proteomes" id="UP001167864"/>
    </source>
</evidence>
<accession>A0AAW7K4V6</accession>
<dbReference type="Proteomes" id="UP000040578">
    <property type="component" value="Unassembled WGS sequence"/>
</dbReference>
<dbReference type="PANTHER" id="PTHR35191">
    <property type="entry name" value="PROPHAGE SIDE TAIL FIBER PROTEIN HOMOLOG STFQ-RELATED"/>
    <property type="match status" value="1"/>
</dbReference>
<dbReference type="EMBL" id="JAUEHU010000001">
    <property type="protein sequence ID" value="MDN0086090.1"/>
    <property type="molecule type" value="Genomic_DNA"/>
</dbReference>
<sequence length="219" mass="22498">MTKESVAAGALVNLGLGEVIAAAADALKKSANLSDLTNKSTARSALELGTAATRDAGTGVGQLMPVGSFGIGGASVSVPTGFNLPAHIKNNPGLMFSGGAANEYTNSIASFGGEWFDVIIFNHGGDFLSMMALSQSGKIATGSYTNGVFSGWKATEDSGVFSFIGEPIYYPSASVPIGYIKCNGSAFDKSRYPRLAALYPTGASLDLRGEFLSPVNSMD</sequence>
<reference evidence="3" key="2">
    <citation type="submission" date="2023-06" db="EMBL/GenBank/DDBJ databases">
        <authorList>
            <person name="Polev D.E."/>
            <person name="Saitova A.T."/>
            <person name="Bogumilchik E.A."/>
            <person name="Kokorina G.I."/>
            <person name="Voskresenskaia E.A."/>
        </authorList>
    </citation>
    <scope>NUCLEOTIDE SEQUENCE</scope>
    <source>
        <strain evidence="3">2145 StPb PI</strain>
    </source>
</reference>
<dbReference type="Proteomes" id="UP001167864">
    <property type="component" value="Unassembled WGS sequence"/>
</dbReference>
<comment type="caution">
    <text evidence="3">The sequence shown here is derived from an EMBL/GenBank/DDBJ whole genome shotgun (WGS) entry which is preliminary data.</text>
</comment>
<organism evidence="3 5">
    <name type="scientific">Yersinia nurmii</name>
    <dbReference type="NCBI Taxonomy" id="685706"/>
    <lineage>
        <taxon>Bacteria</taxon>
        <taxon>Pseudomonadati</taxon>
        <taxon>Pseudomonadota</taxon>
        <taxon>Gammaproteobacteria</taxon>
        <taxon>Enterobacterales</taxon>
        <taxon>Yersiniaceae</taxon>
        <taxon>Yersinia</taxon>
    </lineage>
</organism>
<dbReference type="InterPro" id="IPR037053">
    <property type="entry name" value="Phage_tail_collar_dom_sf"/>
</dbReference>
<dbReference type="SUPFAM" id="SSF88874">
    <property type="entry name" value="Receptor-binding domain of short tail fibre protein gp12"/>
    <property type="match status" value="1"/>
</dbReference>
<evidence type="ECO:0000313" key="3">
    <source>
        <dbReference type="EMBL" id="MDN0086090.1"/>
    </source>
</evidence>
<dbReference type="PANTHER" id="PTHR35191:SF1">
    <property type="entry name" value="PROPHAGE SIDE TAIL FIBER PROTEIN HOMOLOG STFQ-RELATED"/>
    <property type="match status" value="1"/>
</dbReference>
<dbReference type="EMBL" id="CPYD01000001">
    <property type="protein sequence ID" value="CND85466.1"/>
    <property type="molecule type" value="Genomic_DNA"/>
</dbReference>
<dbReference type="InterPro" id="IPR051934">
    <property type="entry name" value="Phage_Tail_Fiber_Structural"/>
</dbReference>
<dbReference type="Pfam" id="PF07484">
    <property type="entry name" value="Collar"/>
    <property type="match status" value="1"/>
</dbReference>
<name>A0AAW7K4V6_9GAMM</name>
<gene>
    <name evidence="2" type="primary">gpH</name>
    <name evidence="2" type="ORF">ERS137967_00105</name>
    <name evidence="3" type="ORF">QVN42_01535</name>
</gene>
<dbReference type="Gene3D" id="3.90.1340.10">
    <property type="entry name" value="Phage tail collar domain"/>
    <property type="match status" value="1"/>
</dbReference>
<dbReference type="AlphaFoldDB" id="A0AAW7K4V6"/>
<dbReference type="RefSeq" id="WP_049596390.1">
    <property type="nucleotide sequence ID" value="NZ_CPYD01000001.1"/>
</dbReference>
<evidence type="ECO:0000313" key="2">
    <source>
        <dbReference type="EMBL" id="CND85466.1"/>
    </source>
</evidence>